<feature type="compositionally biased region" description="Low complexity" evidence="1">
    <location>
        <begin position="22"/>
        <end position="33"/>
    </location>
</feature>
<name>A0A4R6SAA3_9MICO</name>
<evidence type="ECO:0000313" key="3">
    <source>
        <dbReference type="EMBL" id="TDP95886.1"/>
    </source>
</evidence>
<feature type="region of interest" description="Disordered" evidence="1">
    <location>
        <begin position="1"/>
        <end position="64"/>
    </location>
</feature>
<dbReference type="AlphaFoldDB" id="A0A4R6SAA3"/>
<reference evidence="3 4" key="1">
    <citation type="submission" date="2019-03" db="EMBL/GenBank/DDBJ databases">
        <title>Genomic analyses of the natural microbiome of Caenorhabditis elegans.</title>
        <authorList>
            <person name="Samuel B."/>
        </authorList>
    </citation>
    <scope>NUCLEOTIDE SEQUENCE [LARGE SCALE GENOMIC DNA]</scope>
    <source>
        <strain evidence="3 4">JUb18</strain>
    </source>
</reference>
<evidence type="ECO:0000313" key="4">
    <source>
        <dbReference type="Proteomes" id="UP000295601"/>
    </source>
</evidence>
<organism evidence="3 4">
    <name type="scientific">Leucobacter luti</name>
    <dbReference type="NCBI Taxonomy" id="340320"/>
    <lineage>
        <taxon>Bacteria</taxon>
        <taxon>Bacillati</taxon>
        <taxon>Actinomycetota</taxon>
        <taxon>Actinomycetes</taxon>
        <taxon>Micrococcales</taxon>
        <taxon>Microbacteriaceae</taxon>
        <taxon>Leucobacter</taxon>
    </lineage>
</organism>
<dbReference type="Proteomes" id="UP000295601">
    <property type="component" value="Unassembled WGS sequence"/>
</dbReference>
<sequence length="176" mass="18567">MAMEEARVAKHGVPKPEEMAESAEALAVEAEAAPTPNPAVPLAAEPVSRSVADPAAEPARRGKPRRRALWLGAGAVAALAIGVAAWSLWPASDVRSVTVLGVEYSTNLQIEEHDGYAYVTVPVNTEAGSTVLEVTDADDTRTIREFLAGLDTLVPGEHVLTLRTANLHIIVDGMVE</sequence>
<dbReference type="EMBL" id="SNYA01000001">
    <property type="protein sequence ID" value="TDP95886.1"/>
    <property type="molecule type" value="Genomic_DNA"/>
</dbReference>
<accession>A0A4R6SAA3</accession>
<feature type="compositionally biased region" description="Basic and acidic residues" evidence="1">
    <location>
        <begin position="1"/>
        <end position="18"/>
    </location>
</feature>
<evidence type="ECO:0000256" key="1">
    <source>
        <dbReference type="SAM" id="MobiDB-lite"/>
    </source>
</evidence>
<keyword evidence="4" id="KW-1185">Reference proteome</keyword>
<gene>
    <name evidence="3" type="ORF">EDF62_0580</name>
</gene>
<evidence type="ECO:0000256" key="2">
    <source>
        <dbReference type="SAM" id="Phobius"/>
    </source>
</evidence>
<keyword evidence="2" id="KW-0812">Transmembrane</keyword>
<keyword evidence="2" id="KW-0472">Membrane</keyword>
<feature type="transmembrane region" description="Helical" evidence="2">
    <location>
        <begin position="68"/>
        <end position="89"/>
    </location>
</feature>
<keyword evidence="2" id="KW-1133">Transmembrane helix</keyword>
<protein>
    <submittedName>
        <fullName evidence="3">Uncharacterized protein</fullName>
    </submittedName>
</protein>
<comment type="caution">
    <text evidence="3">The sequence shown here is derived from an EMBL/GenBank/DDBJ whole genome shotgun (WGS) entry which is preliminary data.</text>
</comment>
<proteinExistence type="predicted"/>